<proteinExistence type="predicted"/>
<keyword evidence="3" id="KW-1185">Reference proteome</keyword>
<protein>
    <submittedName>
        <fullName evidence="2">Uncharacterized protein</fullName>
    </submittedName>
</protein>
<feature type="transmembrane region" description="Helical" evidence="1">
    <location>
        <begin position="103"/>
        <end position="135"/>
    </location>
</feature>
<dbReference type="EMBL" id="CP052757">
    <property type="protein sequence ID" value="QJW35889.1"/>
    <property type="molecule type" value="Genomic_DNA"/>
</dbReference>
<dbReference type="AlphaFoldDB" id="A0A6M5UGX3"/>
<evidence type="ECO:0000313" key="2">
    <source>
        <dbReference type="EMBL" id="QJW35889.1"/>
    </source>
</evidence>
<gene>
    <name evidence="2" type="ORF">FIC82_006445</name>
</gene>
<dbReference type="OrthoDB" id="3574450at2"/>
<keyword evidence="1" id="KW-0472">Membrane</keyword>
<name>A0A6M5UGX3_9MICO</name>
<accession>A0A6M5UGX3</accession>
<sequence>MTEAPSTARRTARVAAGTLVALGSGHLAVVTTVGRDRLAAWADSGLWAAVPLFPGPDPSATTLQDQAAFWSGVGSFAVPLVALGGLVWWLAGKGTIPPTPLGWALVAWFAVGAIVLVPSPMILGALAGALLVVAARLSRPRSAPRGRRTSSSRP</sequence>
<keyword evidence="1" id="KW-0812">Transmembrane</keyword>
<dbReference type="Proteomes" id="UP000451354">
    <property type="component" value="Chromosome"/>
</dbReference>
<feature type="transmembrane region" description="Helical" evidence="1">
    <location>
        <begin position="67"/>
        <end position="91"/>
    </location>
</feature>
<evidence type="ECO:0000256" key="1">
    <source>
        <dbReference type="SAM" id="Phobius"/>
    </source>
</evidence>
<dbReference type="InterPro" id="IPR045590">
    <property type="entry name" value="DUF6463"/>
</dbReference>
<organism evidence="2 3">
    <name type="scientific">Cellulosimicrobium protaetiae</name>
    <dbReference type="NCBI Taxonomy" id="2587808"/>
    <lineage>
        <taxon>Bacteria</taxon>
        <taxon>Bacillati</taxon>
        <taxon>Actinomycetota</taxon>
        <taxon>Actinomycetes</taxon>
        <taxon>Micrococcales</taxon>
        <taxon>Promicromonosporaceae</taxon>
        <taxon>Cellulosimicrobium</taxon>
    </lineage>
</organism>
<dbReference type="KEGG" id="cprt:FIC82_006445"/>
<dbReference type="Pfam" id="PF20064">
    <property type="entry name" value="DUF6463"/>
    <property type="match status" value="1"/>
</dbReference>
<reference evidence="2 3" key="1">
    <citation type="journal article" date="2022" name="Int. J. Syst. Evol. Microbiol.">
        <title>Cellulosimicrobium protaetiae sp. nov., isolated from the gut of the larva of Protaetia brevitarsis seulensis.</title>
        <authorList>
            <person name="Le Han H."/>
            <person name="Nguyen T.T.H."/>
            <person name="Li Z."/>
            <person name="Shin N.R."/>
            <person name="Kim S.G."/>
        </authorList>
    </citation>
    <scope>NUCLEOTIDE SEQUENCE [LARGE SCALE GENOMIC DNA]</scope>
    <source>
        <strain evidence="2 3">BI34</strain>
    </source>
</reference>
<keyword evidence="1" id="KW-1133">Transmembrane helix</keyword>
<evidence type="ECO:0000313" key="3">
    <source>
        <dbReference type="Proteomes" id="UP000451354"/>
    </source>
</evidence>
<dbReference type="RefSeq" id="WP_154797977.1">
    <property type="nucleotide sequence ID" value="NZ_CP052757.1"/>
</dbReference>